<evidence type="ECO:0000256" key="5">
    <source>
        <dbReference type="ARBA" id="ARBA00023002"/>
    </source>
</evidence>
<organism evidence="11 12">
    <name type="scientific">Aspergillus wentii DTO 134E9</name>
    <dbReference type="NCBI Taxonomy" id="1073089"/>
    <lineage>
        <taxon>Eukaryota</taxon>
        <taxon>Fungi</taxon>
        <taxon>Dikarya</taxon>
        <taxon>Ascomycota</taxon>
        <taxon>Pezizomycotina</taxon>
        <taxon>Eurotiomycetes</taxon>
        <taxon>Eurotiomycetidae</taxon>
        <taxon>Eurotiales</taxon>
        <taxon>Aspergillaceae</taxon>
        <taxon>Aspergillus</taxon>
        <taxon>Aspergillus subgen. Cremei</taxon>
    </lineage>
</organism>
<dbReference type="PANTHER" id="PTHR11465:SF9">
    <property type="entry name" value="CATALASE"/>
    <property type="match status" value="1"/>
</dbReference>
<proteinExistence type="inferred from homology"/>
<dbReference type="VEuPathDB" id="FungiDB:ASPWEDRAFT_28409"/>
<comment type="similarity">
    <text evidence="1">Belongs to the catalase family.</text>
</comment>
<dbReference type="PANTHER" id="PTHR11465">
    <property type="entry name" value="CATALASE"/>
    <property type="match status" value="1"/>
</dbReference>
<dbReference type="GO" id="GO:0046872">
    <property type="term" value="F:metal ion binding"/>
    <property type="evidence" value="ECO:0007669"/>
    <property type="project" value="UniProtKB-KW"/>
</dbReference>
<dbReference type="RefSeq" id="XP_040689476.1">
    <property type="nucleotide sequence ID" value="XM_040833131.1"/>
</dbReference>
<evidence type="ECO:0000256" key="9">
    <source>
        <dbReference type="SAM" id="MobiDB-lite"/>
    </source>
</evidence>
<gene>
    <name evidence="11" type="ORF">ASPWEDRAFT_28409</name>
</gene>
<name>A0A1L9RLI2_ASPWE</name>
<dbReference type="PROSITE" id="PS00437">
    <property type="entry name" value="CATALASE_1"/>
    <property type="match status" value="1"/>
</dbReference>
<dbReference type="PROSITE" id="PS00438">
    <property type="entry name" value="CATALASE_2"/>
    <property type="match status" value="1"/>
</dbReference>
<feature type="domain" description="Catalase core" evidence="10">
    <location>
        <begin position="27"/>
        <end position="466"/>
    </location>
</feature>
<dbReference type="PRINTS" id="PR00067">
    <property type="entry name" value="CATALASE"/>
</dbReference>
<evidence type="ECO:0000256" key="6">
    <source>
        <dbReference type="ARBA" id="ARBA00023004"/>
    </source>
</evidence>
<dbReference type="GO" id="GO:0005777">
    <property type="term" value="C:peroxisome"/>
    <property type="evidence" value="ECO:0007669"/>
    <property type="project" value="TreeGrafter"/>
</dbReference>
<dbReference type="GO" id="GO:0005739">
    <property type="term" value="C:mitochondrion"/>
    <property type="evidence" value="ECO:0007669"/>
    <property type="project" value="TreeGrafter"/>
</dbReference>
<dbReference type="GO" id="GO:0042744">
    <property type="term" value="P:hydrogen peroxide catabolic process"/>
    <property type="evidence" value="ECO:0007669"/>
    <property type="project" value="UniProtKB-KW"/>
</dbReference>
<comment type="function">
    <text evidence="8">Catalyzes the degradation of hydrogen peroxide (H(2)O(2)) generated by peroxisomal oxidases to water and oxygen, thereby protecting cells from the toxic effects of hydrogen peroxide.</text>
</comment>
<dbReference type="OrthoDB" id="4483319at2759"/>
<evidence type="ECO:0000256" key="4">
    <source>
        <dbReference type="ARBA" id="ARBA00022723"/>
    </source>
</evidence>
<keyword evidence="6" id="KW-0408">Iron</keyword>
<dbReference type="InterPro" id="IPR011614">
    <property type="entry name" value="Catalase_core"/>
</dbReference>
<dbReference type="GeneID" id="63748979"/>
<dbReference type="STRING" id="1073089.A0A1L9RLI2"/>
<evidence type="ECO:0000256" key="7">
    <source>
        <dbReference type="ARBA" id="ARBA00023324"/>
    </source>
</evidence>
<keyword evidence="3" id="KW-0349">Heme</keyword>
<dbReference type="InterPro" id="IPR002226">
    <property type="entry name" value="Catalase_haem_BS"/>
</dbReference>
<protein>
    <recommendedName>
        <fullName evidence="10">Catalase core domain-containing protein</fullName>
    </recommendedName>
</protein>
<accession>A0A1L9RLI2</accession>
<dbReference type="PROSITE" id="PS51402">
    <property type="entry name" value="CATALASE_3"/>
    <property type="match status" value="1"/>
</dbReference>
<evidence type="ECO:0000256" key="1">
    <source>
        <dbReference type="ARBA" id="ARBA00005329"/>
    </source>
</evidence>
<dbReference type="Pfam" id="PF00199">
    <property type="entry name" value="Catalase"/>
    <property type="match status" value="2"/>
</dbReference>
<dbReference type="Proteomes" id="UP000184383">
    <property type="component" value="Unassembled WGS sequence"/>
</dbReference>
<feature type="region of interest" description="Disordered" evidence="9">
    <location>
        <begin position="597"/>
        <end position="643"/>
    </location>
</feature>
<dbReference type="InterPro" id="IPR020835">
    <property type="entry name" value="Catalase_sf"/>
</dbReference>
<evidence type="ECO:0000256" key="3">
    <source>
        <dbReference type="ARBA" id="ARBA00022617"/>
    </source>
</evidence>
<keyword evidence="7" id="KW-0376">Hydrogen peroxide</keyword>
<evidence type="ECO:0000256" key="2">
    <source>
        <dbReference type="ARBA" id="ARBA00022559"/>
    </source>
</evidence>
<dbReference type="GO" id="GO:0004096">
    <property type="term" value="F:catalase activity"/>
    <property type="evidence" value="ECO:0007669"/>
    <property type="project" value="InterPro"/>
</dbReference>
<evidence type="ECO:0000313" key="12">
    <source>
        <dbReference type="Proteomes" id="UP000184383"/>
    </source>
</evidence>
<keyword evidence="4" id="KW-0479">Metal-binding</keyword>
<evidence type="ECO:0000256" key="8">
    <source>
        <dbReference type="RuleBase" id="RU004142"/>
    </source>
</evidence>
<evidence type="ECO:0000259" key="10">
    <source>
        <dbReference type="SMART" id="SM01060"/>
    </source>
</evidence>
<dbReference type="Gene3D" id="2.40.180.10">
    <property type="entry name" value="Catalase core domain"/>
    <property type="match status" value="2"/>
</dbReference>
<dbReference type="SUPFAM" id="SSF56634">
    <property type="entry name" value="Heme-dependent catalase-like"/>
    <property type="match status" value="2"/>
</dbReference>
<dbReference type="SMART" id="SM01060">
    <property type="entry name" value="Catalase"/>
    <property type="match status" value="1"/>
</dbReference>
<reference evidence="12" key="1">
    <citation type="journal article" date="2017" name="Genome Biol.">
        <title>Comparative genomics reveals high biological diversity and specific adaptations in the industrially and medically important fungal genus Aspergillus.</title>
        <authorList>
            <person name="de Vries R.P."/>
            <person name="Riley R."/>
            <person name="Wiebenga A."/>
            <person name="Aguilar-Osorio G."/>
            <person name="Amillis S."/>
            <person name="Uchima C.A."/>
            <person name="Anderluh G."/>
            <person name="Asadollahi M."/>
            <person name="Askin M."/>
            <person name="Barry K."/>
            <person name="Battaglia E."/>
            <person name="Bayram O."/>
            <person name="Benocci T."/>
            <person name="Braus-Stromeyer S.A."/>
            <person name="Caldana C."/>
            <person name="Canovas D."/>
            <person name="Cerqueira G.C."/>
            <person name="Chen F."/>
            <person name="Chen W."/>
            <person name="Choi C."/>
            <person name="Clum A."/>
            <person name="Dos Santos R.A."/>
            <person name="Damasio A.R."/>
            <person name="Diallinas G."/>
            <person name="Emri T."/>
            <person name="Fekete E."/>
            <person name="Flipphi M."/>
            <person name="Freyberg S."/>
            <person name="Gallo A."/>
            <person name="Gournas C."/>
            <person name="Habgood R."/>
            <person name="Hainaut M."/>
            <person name="Harispe M.L."/>
            <person name="Henrissat B."/>
            <person name="Hilden K.S."/>
            <person name="Hope R."/>
            <person name="Hossain A."/>
            <person name="Karabika E."/>
            <person name="Karaffa L."/>
            <person name="Karanyi Z."/>
            <person name="Krasevec N."/>
            <person name="Kuo A."/>
            <person name="Kusch H."/>
            <person name="LaButti K."/>
            <person name="Lagendijk E.L."/>
            <person name="Lapidus A."/>
            <person name="Levasseur A."/>
            <person name="Lindquist E."/>
            <person name="Lipzen A."/>
            <person name="Logrieco A.F."/>
            <person name="MacCabe A."/>
            <person name="Maekelae M.R."/>
            <person name="Malavazi I."/>
            <person name="Melin P."/>
            <person name="Meyer V."/>
            <person name="Mielnichuk N."/>
            <person name="Miskei M."/>
            <person name="Molnar A.P."/>
            <person name="Mule G."/>
            <person name="Ngan C.Y."/>
            <person name="Orejas M."/>
            <person name="Orosz E."/>
            <person name="Ouedraogo J.P."/>
            <person name="Overkamp K.M."/>
            <person name="Park H.-S."/>
            <person name="Perrone G."/>
            <person name="Piumi F."/>
            <person name="Punt P.J."/>
            <person name="Ram A.F."/>
            <person name="Ramon A."/>
            <person name="Rauscher S."/>
            <person name="Record E."/>
            <person name="Riano-Pachon D.M."/>
            <person name="Robert V."/>
            <person name="Roehrig J."/>
            <person name="Ruller R."/>
            <person name="Salamov A."/>
            <person name="Salih N.S."/>
            <person name="Samson R.A."/>
            <person name="Sandor E."/>
            <person name="Sanguinetti M."/>
            <person name="Schuetze T."/>
            <person name="Sepcic K."/>
            <person name="Shelest E."/>
            <person name="Sherlock G."/>
            <person name="Sophianopoulou V."/>
            <person name="Squina F.M."/>
            <person name="Sun H."/>
            <person name="Susca A."/>
            <person name="Todd R.B."/>
            <person name="Tsang A."/>
            <person name="Unkles S.E."/>
            <person name="van de Wiele N."/>
            <person name="van Rossen-Uffink D."/>
            <person name="Oliveira J.V."/>
            <person name="Vesth T.C."/>
            <person name="Visser J."/>
            <person name="Yu J.-H."/>
            <person name="Zhou M."/>
            <person name="Andersen M.R."/>
            <person name="Archer D.B."/>
            <person name="Baker S.E."/>
            <person name="Benoit I."/>
            <person name="Brakhage A.A."/>
            <person name="Braus G.H."/>
            <person name="Fischer R."/>
            <person name="Frisvad J.C."/>
            <person name="Goldman G.H."/>
            <person name="Houbraken J."/>
            <person name="Oakley B."/>
            <person name="Pocsi I."/>
            <person name="Scazzocchio C."/>
            <person name="Seiboth B."/>
            <person name="vanKuyk P.A."/>
            <person name="Wortman J."/>
            <person name="Dyer P.S."/>
            <person name="Grigoriev I.V."/>
        </authorList>
    </citation>
    <scope>NUCLEOTIDE SEQUENCE [LARGE SCALE GENOMIC DNA]</scope>
    <source>
        <strain evidence="12">DTO 134E9</strain>
    </source>
</reference>
<keyword evidence="5" id="KW-0560">Oxidoreductase</keyword>
<sequence>MASINNADPPRKPDVARTSEYHTEAFTLSNGCPIDDPFNSDKVVQKNGNALYMSQLLQDLQLIDQLSHFNRERIPERLGHAKGTGAHGYFEVTNDEIAKYTCADFLQKKGNDKEANRTPLFVRFSTTAGFRGSADTVRDARGFCFKLYTDEGNLDWVFFHPGVFTFWDPGKIVTSNHVTKKCPASGMSDPNMYFEFLNNHPEAFNSFVRIQSDDGTPKSYSDITIRSLNTYTLVKDDKNHFFVRVELRPLKTQTPFRVAEAVEMAGKDPDFHSRALWEQIAEGNAETAKYQEELDDVKEILKERISDRHRQRLMADKERLEKAIESYDWPAWGVFAHIVKPEEVASFPVNIFDASKVFPADKGTWVEMGKIVLNRNPRNYFAEVEQSAFSPANFVPGWDMSPDPILQARLFAYGDTQRHRLGPNADQLPVNRPKRVWCPTRRDGPHSTFNYEDIPHYLSKPLNTAAAPGTRTFKSFVGNYWDEKAPIKTERSVNEWDTLEDQLKQPWEYYANDLNGAPPQGDQDATYADKARKHNITYKQWAFVWNTALRLSTVREDLRNATYDKFRIMDKKWNKNRTANQNLGDLIHDVTEELVNNNKKKSKATGTKSRAPAPEVAPSLTTVGNAYDSVSTGNNSAGYGQRR</sequence>
<feature type="compositionally biased region" description="Polar residues" evidence="9">
    <location>
        <begin position="619"/>
        <end position="643"/>
    </location>
</feature>
<dbReference type="InterPro" id="IPR018028">
    <property type="entry name" value="Catalase"/>
</dbReference>
<dbReference type="GO" id="GO:0042542">
    <property type="term" value="P:response to hydrogen peroxide"/>
    <property type="evidence" value="ECO:0007669"/>
    <property type="project" value="TreeGrafter"/>
</dbReference>
<dbReference type="GO" id="GO:0020037">
    <property type="term" value="F:heme binding"/>
    <property type="evidence" value="ECO:0007669"/>
    <property type="project" value="InterPro"/>
</dbReference>
<dbReference type="InterPro" id="IPR024708">
    <property type="entry name" value="Catalase_AS"/>
</dbReference>
<keyword evidence="12" id="KW-1185">Reference proteome</keyword>
<keyword evidence="2" id="KW-0575">Peroxidase</keyword>
<dbReference type="AlphaFoldDB" id="A0A1L9RLI2"/>
<evidence type="ECO:0000313" key="11">
    <source>
        <dbReference type="EMBL" id="OJJ35800.1"/>
    </source>
</evidence>
<dbReference type="EMBL" id="KV878212">
    <property type="protein sequence ID" value="OJJ35800.1"/>
    <property type="molecule type" value="Genomic_DNA"/>
</dbReference>